<gene>
    <name evidence="13" type="ordered locus">Meso_3361</name>
</gene>
<evidence type="ECO:0000313" key="13">
    <source>
        <dbReference type="EMBL" id="ABG64732.1"/>
    </source>
</evidence>
<accession>Q11CZ3</accession>
<dbReference type="EMBL" id="CP000390">
    <property type="protein sequence ID" value="ABG64732.1"/>
    <property type="molecule type" value="Genomic_DNA"/>
</dbReference>
<evidence type="ECO:0000256" key="12">
    <source>
        <dbReference type="RuleBase" id="RU363101"/>
    </source>
</evidence>
<evidence type="ECO:0000256" key="10">
    <source>
        <dbReference type="ARBA" id="ARBA00022989"/>
    </source>
</evidence>
<keyword evidence="5 12" id="KW-0813">Transport</keyword>
<dbReference type="HOGENOM" id="CLU_199071_1_0_5"/>
<dbReference type="KEGG" id="mes:Meso_3361"/>
<dbReference type="GO" id="GO:0005886">
    <property type="term" value="C:plasma membrane"/>
    <property type="evidence" value="ECO:0007669"/>
    <property type="project" value="UniProtKB-SubCell"/>
</dbReference>
<evidence type="ECO:0000256" key="1">
    <source>
        <dbReference type="ARBA" id="ARBA00002442"/>
    </source>
</evidence>
<evidence type="ECO:0000256" key="9">
    <source>
        <dbReference type="ARBA" id="ARBA00022748"/>
    </source>
</evidence>
<evidence type="ECO:0000256" key="8">
    <source>
        <dbReference type="ARBA" id="ARBA00022692"/>
    </source>
</evidence>
<keyword evidence="10 12" id="KW-1133">Transmembrane helix</keyword>
<comment type="similarity">
    <text evidence="3 12">Belongs to the CcmD/CycX/HelD family.</text>
</comment>
<keyword evidence="6 12" id="KW-1003">Cell membrane</keyword>
<dbReference type="InterPro" id="IPR007078">
    <property type="entry name" value="Haem_export_protD_CcmD"/>
</dbReference>
<evidence type="ECO:0000256" key="2">
    <source>
        <dbReference type="ARBA" id="ARBA00004377"/>
    </source>
</evidence>
<comment type="function">
    <text evidence="1 12">Required for the export of heme to the periplasm for the biogenesis of c-type cytochromes.</text>
</comment>
<proteinExistence type="inferred from homology"/>
<evidence type="ECO:0000256" key="6">
    <source>
        <dbReference type="ARBA" id="ARBA00022475"/>
    </source>
</evidence>
<dbReference type="AlphaFoldDB" id="Q11CZ3"/>
<organism evidence="13">
    <name type="scientific">Chelativorans sp. (strain BNC1)</name>
    <dbReference type="NCBI Taxonomy" id="266779"/>
    <lineage>
        <taxon>Bacteria</taxon>
        <taxon>Pseudomonadati</taxon>
        <taxon>Pseudomonadota</taxon>
        <taxon>Alphaproteobacteria</taxon>
        <taxon>Hyphomicrobiales</taxon>
        <taxon>Phyllobacteriaceae</taxon>
        <taxon>Chelativorans</taxon>
    </lineage>
</organism>
<sequence length="53" mass="5766">MTHLAYVAAAYAIAALAILGLVGWILLDQSAQRRALKELEARGIRRRSTGNSK</sequence>
<evidence type="ECO:0000256" key="5">
    <source>
        <dbReference type="ARBA" id="ARBA00022448"/>
    </source>
</evidence>
<dbReference type="GO" id="GO:0017004">
    <property type="term" value="P:cytochrome complex assembly"/>
    <property type="evidence" value="ECO:0007669"/>
    <property type="project" value="UniProtKB-KW"/>
</dbReference>
<dbReference type="STRING" id="266779.Meso_3361"/>
<keyword evidence="7 12" id="KW-0997">Cell inner membrane</keyword>
<dbReference type="eggNOG" id="ENOG5033CGS">
    <property type="taxonomic scope" value="Bacteria"/>
</dbReference>
<dbReference type="Pfam" id="PF04995">
    <property type="entry name" value="CcmD"/>
    <property type="match status" value="1"/>
</dbReference>
<keyword evidence="8 12" id="KW-0812">Transmembrane</keyword>
<evidence type="ECO:0000256" key="7">
    <source>
        <dbReference type="ARBA" id="ARBA00022519"/>
    </source>
</evidence>
<dbReference type="GO" id="GO:0015886">
    <property type="term" value="P:heme transport"/>
    <property type="evidence" value="ECO:0007669"/>
    <property type="project" value="InterPro"/>
</dbReference>
<protein>
    <recommendedName>
        <fullName evidence="4 12">Heme exporter protein D</fullName>
    </recommendedName>
</protein>
<feature type="transmembrane region" description="Helical" evidence="12">
    <location>
        <begin position="6"/>
        <end position="27"/>
    </location>
</feature>
<evidence type="ECO:0000256" key="11">
    <source>
        <dbReference type="ARBA" id="ARBA00023136"/>
    </source>
</evidence>
<name>Q11CZ3_CHESB</name>
<reference evidence="13" key="1">
    <citation type="submission" date="2006-06" db="EMBL/GenBank/DDBJ databases">
        <title>Complete sequence of chromosome of Chelativorans sp. BNC1.</title>
        <authorList>
            <consortium name="US DOE Joint Genome Institute"/>
            <person name="Copeland A."/>
            <person name="Lucas S."/>
            <person name="Lapidus A."/>
            <person name="Barry K."/>
            <person name="Detter J.C."/>
            <person name="Glavina del Rio T."/>
            <person name="Hammon N."/>
            <person name="Israni S."/>
            <person name="Dalin E."/>
            <person name="Tice H."/>
            <person name="Pitluck S."/>
            <person name="Chertkov O."/>
            <person name="Brettin T."/>
            <person name="Bruce D."/>
            <person name="Han C."/>
            <person name="Tapia R."/>
            <person name="Gilna P."/>
            <person name="Schmutz J."/>
            <person name="Larimer F."/>
            <person name="Land M."/>
            <person name="Hauser L."/>
            <person name="Kyrpides N."/>
            <person name="Mikhailova N."/>
            <person name="Richardson P."/>
        </authorList>
    </citation>
    <scope>NUCLEOTIDE SEQUENCE</scope>
    <source>
        <strain evidence="13">BNC1</strain>
    </source>
</reference>
<keyword evidence="11 12" id="KW-0472">Membrane</keyword>
<dbReference type="NCBIfam" id="TIGR03141">
    <property type="entry name" value="cytochro_ccmD"/>
    <property type="match status" value="1"/>
</dbReference>
<evidence type="ECO:0000256" key="3">
    <source>
        <dbReference type="ARBA" id="ARBA00008741"/>
    </source>
</evidence>
<keyword evidence="9 12" id="KW-0201">Cytochrome c-type biogenesis</keyword>
<evidence type="ECO:0000256" key="4">
    <source>
        <dbReference type="ARBA" id="ARBA00016461"/>
    </source>
</evidence>
<comment type="subcellular location">
    <subcellularLocation>
        <location evidence="2 12">Cell inner membrane</location>
        <topology evidence="2 12">Single-pass membrane protein</topology>
    </subcellularLocation>
</comment>